<feature type="transmembrane region" description="Helical" evidence="5">
    <location>
        <begin position="165"/>
        <end position="184"/>
    </location>
</feature>
<organism evidence="7 8">
    <name type="scientific">Pseudoalteromonas piratica</name>
    <dbReference type="NCBI Taxonomy" id="1348114"/>
    <lineage>
        <taxon>Bacteria</taxon>
        <taxon>Pseudomonadati</taxon>
        <taxon>Pseudomonadota</taxon>
        <taxon>Gammaproteobacteria</taxon>
        <taxon>Alteromonadales</taxon>
        <taxon>Pseudoalteromonadaceae</taxon>
        <taxon>Pseudoalteromonas</taxon>
    </lineage>
</organism>
<feature type="transmembrane region" description="Helical" evidence="5">
    <location>
        <begin position="113"/>
        <end position="131"/>
    </location>
</feature>
<evidence type="ECO:0000313" key="8">
    <source>
        <dbReference type="Proteomes" id="UP000030341"/>
    </source>
</evidence>
<feature type="transmembrane region" description="Helical" evidence="5">
    <location>
        <begin position="84"/>
        <end position="101"/>
    </location>
</feature>
<name>A0A0A7EL42_9GAMM</name>
<feature type="transmembrane region" description="Helical" evidence="5">
    <location>
        <begin position="366"/>
        <end position="387"/>
    </location>
</feature>
<evidence type="ECO:0000256" key="4">
    <source>
        <dbReference type="ARBA" id="ARBA00023136"/>
    </source>
</evidence>
<dbReference type="eggNOG" id="COG3307">
    <property type="taxonomic scope" value="Bacteria"/>
</dbReference>
<dbReference type="NCBIfam" id="TIGR04370">
    <property type="entry name" value="glyco_rpt_poly"/>
    <property type="match status" value="1"/>
</dbReference>
<reference evidence="7 8" key="1">
    <citation type="submission" date="2014-11" db="EMBL/GenBank/DDBJ databases">
        <title>Complete Genome Sequence of Pseudoalteromonas sp. Strain OCN003 Isolated from Kaneohe Bay, Oahu, Hawaii.</title>
        <authorList>
            <person name="Beurmann S."/>
            <person name="Videau P."/>
            <person name="Ushijima B."/>
            <person name="Smith A.M."/>
            <person name="Aeby G.S."/>
            <person name="Callahan S.M."/>
            <person name="Belcaid M."/>
        </authorList>
    </citation>
    <scope>NUCLEOTIDE SEQUENCE [LARGE SCALE GENOMIC DNA]</scope>
    <source>
        <strain evidence="7 8">OCN003</strain>
    </source>
</reference>
<dbReference type="STRING" id="1348114.OM33_16065"/>
<dbReference type="InterPro" id="IPR051533">
    <property type="entry name" value="WaaL-like"/>
</dbReference>
<feature type="domain" description="O-antigen ligase-related" evidence="6">
    <location>
        <begin position="246"/>
        <end position="383"/>
    </location>
</feature>
<evidence type="ECO:0000259" key="6">
    <source>
        <dbReference type="Pfam" id="PF04932"/>
    </source>
</evidence>
<feature type="transmembrane region" description="Helical" evidence="5">
    <location>
        <begin position="238"/>
        <end position="255"/>
    </location>
</feature>
<evidence type="ECO:0000256" key="5">
    <source>
        <dbReference type="SAM" id="Phobius"/>
    </source>
</evidence>
<feature type="transmembrane region" description="Helical" evidence="5">
    <location>
        <begin position="15"/>
        <end position="35"/>
    </location>
</feature>
<evidence type="ECO:0000256" key="1">
    <source>
        <dbReference type="ARBA" id="ARBA00004141"/>
    </source>
</evidence>
<dbReference type="KEGG" id="pseo:OM33_16065"/>
<dbReference type="InterPro" id="IPR007016">
    <property type="entry name" value="O-antigen_ligase-rel_domated"/>
</dbReference>
<dbReference type="HOGENOM" id="CLU_586134_0_0_6"/>
<dbReference type="PANTHER" id="PTHR37422">
    <property type="entry name" value="TEICHURONIC ACID BIOSYNTHESIS PROTEIN TUAE"/>
    <property type="match status" value="1"/>
</dbReference>
<gene>
    <name evidence="7" type="ORF">OM33_16065</name>
</gene>
<keyword evidence="2 5" id="KW-0812">Transmembrane</keyword>
<dbReference type="GO" id="GO:0016020">
    <property type="term" value="C:membrane"/>
    <property type="evidence" value="ECO:0007669"/>
    <property type="project" value="UniProtKB-SubCell"/>
</dbReference>
<dbReference type="Pfam" id="PF04932">
    <property type="entry name" value="Wzy_C"/>
    <property type="match status" value="1"/>
</dbReference>
<feature type="transmembrane region" description="Helical" evidence="5">
    <location>
        <begin position="41"/>
        <end position="72"/>
    </location>
</feature>
<sequence length="465" mass="51019">MHTLSQQHNASTSPFKLAIMGLLVSITVIALFQIAGPAAPFALLLLPFALFFTIRYSVIFVILFILFSYFRIHEAFPVLMPLKIPKLLALASLFGIVWHLVLSKKLSPFWHPAHTVFISFFLWLTICVLMATNRGMAIEYWSSTLSKVLIMVFVISWWVNSPRAFGIARFGIMFSGALIAFVAVSNKLNGIGLVEGTRVTISRHLQSQIGDPNDLSLVLLFPVSFLCAELFNKESTKLYRIGAFLVLCLVVYGIIATQSRGGLLGVMAIVAYFLARTIKNPVVLLSILAVGLGVLLVAAGISDRQSGGAAESGIDESAMGRIYAWQAAINMALSNPLTGVGVNNFYVNYFFYSPHWDGKNHAVHSTWFQVLGETGFVGISLFATLIATIYRTLKRSGSLVKYCTEPNLLVNVQALKAGLIGFVVSGTFLTQAFTWPIYIVLSLSIALEQMLQMISKSNAEVTHDS</sequence>
<evidence type="ECO:0000256" key="3">
    <source>
        <dbReference type="ARBA" id="ARBA00022989"/>
    </source>
</evidence>
<dbReference type="Proteomes" id="UP000030341">
    <property type="component" value="Chromosome 2"/>
</dbReference>
<evidence type="ECO:0000256" key="2">
    <source>
        <dbReference type="ARBA" id="ARBA00022692"/>
    </source>
</evidence>
<accession>A0A0A7EL42</accession>
<protein>
    <submittedName>
        <fullName evidence="7">Membrane protein</fullName>
    </submittedName>
</protein>
<keyword evidence="4 5" id="KW-0472">Membrane</keyword>
<comment type="subcellular location">
    <subcellularLocation>
        <location evidence="1">Membrane</location>
        <topology evidence="1">Multi-pass membrane protein</topology>
    </subcellularLocation>
</comment>
<dbReference type="OrthoDB" id="871774at2"/>
<dbReference type="AlphaFoldDB" id="A0A0A7EL42"/>
<dbReference type="PANTHER" id="PTHR37422:SF23">
    <property type="entry name" value="TEICHURONIC ACID BIOSYNTHESIS PROTEIN TUAE"/>
    <property type="match status" value="1"/>
</dbReference>
<proteinExistence type="predicted"/>
<dbReference type="EMBL" id="CP009889">
    <property type="protein sequence ID" value="AIY66652.1"/>
    <property type="molecule type" value="Genomic_DNA"/>
</dbReference>
<keyword evidence="3 5" id="KW-1133">Transmembrane helix</keyword>
<evidence type="ECO:0000313" key="7">
    <source>
        <dbReference type="EMBL" id="AIY66652.1"/>
    </source>
</evidence>
<keyword evidence="8" id="KW-1185">Reference proteome</keyword>
<feature type="transmembrane region" description="Helical" evidence="5">
    <location>
        <begin position="138"/>
        <end position="159"/>
    </location>
</feature>
<feature type="transmembrane region" description="Helical" evidence="5">
    <location>
        <begin position="262"/>
        <end position="278"/>
    </location>
</feature>
<dbReference type="RefSeq" id="WP_040135046.1">
    <property type="nucleotide sequence ID" value="NZ_CP009889.1"/>
</dbReference>
<feature type="transmembrane region" description="Helical" evidence="5">
    <location>
        <begin position="284"/>
        <end position="301"/>
    </location>
</feature>